<reference evidence="1 2" key="1">
    <citation type="submission" date="2017-05" db="EMBL/GenBank/DDBJ databases">
        <authorList>
            <person name="Varghese N."/>
            <person name="Submissions S."/>
        </authorList>
    </citation>
    <scope>NUCLEOTIDE SEQUENCE [LARGE SCALE GENOMIC DNA]</scope>
    <source>
        <strain evidence="1 2">DSM 29734</strain>
    </source>
</reference>
<keyword evidence="2" id="KW-1185">Reference proteome</keyword>
<dbReference type="Proteomes" id="UP001157961">
    <property type="component" value="Unassembled WGS sequence"/>
</dbReference>
<comment type="caution">
    <text evidence="1">The sequence shown here is derived from an EMBL/GenBank/DDBJ whole genome shotgun (WGS) entry which is preliminary data.</text>
</comment>
<sequence length="205" mass="22555">MVRSDSFTCRSQYAAVCLGMAKRLSKDDWIKAGFLALTEAGPKALKAEPLARRLEATKGSFYWHFDDVPTFHAAMMETWETRAFAEIVTLVDQQGSAVRKLRELVQIAAAGPPEDFGGIAAEPSIRAWARDNTDVAEAVAQVDIKRMTYVQELFEEIGLSNPELTRVFYAALVGMEELSTHDGIANGPALGTLVDLILALYEADR</sequence>
<evidence type="ECO:0000313" key="2">
    <source>
        <dbReference type="Proteomes" id="UP001157961"/>
    </source>
</evidence>
<dbReference type="Gene3D" id="1.10.10.60">
    <property type="entry name" value="Homeodomain-like"/>
    <property type="match status" value="1"/>
</dbReference>
<proteinExistence type="predicted"/>
<gene>
    <name evidence="1" type="ORF">SAMN06265373_103187</name>
</gene>
<name>A0ABY1NUD8_9RHOB</name>
<protein>
    <submittedName>
        <fullName evidence="1">Transcriptional regulator, TetR family</fullName>
    </submittedName>
</protein>
<organism evidence="1 2">
    <name type="scientific">Shimia sagamensis</name>
    <dbReference type="NCBI Taxonomy" id="1566352"/>
    <lineage>
        <taxon>Bacteria</taxon>
        <taxon>Pseudomonadati</taxon>
        <taxon>Pseudomonadota</taxon>
        <taxon>Alphaproteobacteria</taxon>
        <taxon>Rhodobacterales</taxon>
        <taxon>Roseobacteraceae</taxon>
    </lineage>
</organism>
<dbReference type="EMBL" id="FXTY01000003">
    <property type="protein sequence ID" value="SMP17702.1"/>
    <property type="molecule type" value="Genomic_DNA"/>
</dbReference>
<dbReference type="InterPro" id="IPR009057">
    <property type="entry name" value="Homeodomain-like_sf"/>
</dbReference>
<evidence type="ECO:0000313" key="1">
    <source>
        <dbReference type="EMBL" id="SMP17702.1"/>
    </source>
</evidence>
<accession>A0ABY1NUD8</accession>
<dbReference type="SUPFAM" id="SSF46689">
    <property type="entry name" value="Homeodomain-like"/>
    <property type="match status" value="1"/>
</dbReference>